<evidence type="ECO:0000256" key="9">
    <source>
        <dbReference type="PIRSR" id="PIRSR602401-1"/>
    </source>
</evidence>
<evidence type="ECO:0000313" key="12">
    <source>
        <dbReference type="EMBL" id="KZO99759.1"/>
    </source>
</evidence>
<proteinExistence type="inferred from homology"/>
<dbReference type="GO" id="GO:0020037">
    <property type="term" value="F:heme binding"/>
    <property type="evidence" value="ECO:0007669"/>
    <property type="project" value="InterPro"/>
</dbReference>
<dbReference type="InterPro" id="IPR001128">
    <property type="entry name" value="Cyt_P450"/>
</dbReference>
<reference evidence="12 13" key="1">
    <citation type="journal article" date="2016" name="Mol. Biol. Evol.">
        <title>Comparative Genomics of Early-Diverging Mushroom-Forming Fungi Provides Insights into the Origins of Lignocellulose Decay Capabilities.</title>
        <authorList>
            <person name="Nagy L.G."/>
            <person name="Riley R."/>
            <person name="Tritt A."/>
            <person name="Adam C."/>
            <person name="Daum C."/>
            <person name="Floudas D."/>
            <person name="Sun H."/>
            <person name="Yadav J.S."/>
            <person name="Pangilinan J."/>
            <person name="Larsson K.H."/>
            <person name="Matsuura K."/>
            <person name="Barry K."/>
            <person name="Labutti K."/>
            <person name="Kuo R."/>
            <person name="Ohm R.A."/>
            <person name="Bhattacharya S.S."/>
            <person name="Shirouzu T."/>
            <person name="Yoshinaga Y."/>
            <person name="Martin F.M."/>
            <person name="Grigoriev I.V."/>
            <person name="Hibbett D.S."/>
        </authorList>
    </citation>
    <scope>NUCLEOTIDE SEQUENCE [LARGE SCALE GENOMIC DNA]</scope>
    <source>
        <strain evidence="12 13">TUFC12733</strain>
    </source>
</reference>
<dbReference type="Proteomes" id="UP000076738">
    <property type="component" value="Unassembled WGS sequence"/>
</dbReference>
<keyword evidence="11" id="KW-0732">Signal</keyword>
<evidence type="ECO:0000256" key="3">
    <source>
        <dbReference type="ARBA" id="ARBA00010617"/>
    </source>
</evidence>
<dbReference type="PANTHER" id="PTHR46300">
    <property type="entry name" value="P450, PUTATIVE (EUROFUNG)-RELATED-RELATED"/>
    <property type="match status" value="1"/>
</dbReference>
<organism evidence="12 13">
    <name type="scientific">Calocera viscosa (strain TUFC12733)</name>
    <dbReference type="NCBI Taxonomy" id="1330018"/>
    <lineage>
        <taxon>Eukaryota</taxon>
        <taxon>Fungi</taxon>
        <taxon>Dikarya</taxon>
        <taxon>Basidiomycota</taxon>
        <taxon>Agaricomycotina</taxon>
        <taxon>Dacrymycetes</taxon>
        <taxon>Dacrymycetales</taxon>
        <taxon>Dacrymycetaceae</taxon>
        <taxon>Calocera</taxon>
    </lineage>
</organism>
<dbReference type="PANTHER" id="PTHR46300:SF7">
    <property type="entry name" value="P450, PUTATIVE (EUROFUNG)-RELATED"/>
    <property type="match status" value="1"/>
</dbReference>
<sequence>MLYVSSVLLVVLLVVVIIRDVHYRRTCRLPPGPTGLPLLGNLLQLPAQFLHFKLHTWSKQYGPFYTFWVGSQPYAVISSVEVGADVLDRMSAVTSHRPKMIKPREFFFRGTITFWIDRGLLLRGHRRSMHASLNVQSTARFNHMQTDDAAVLTLGLLQHPEKKFHEHIHRFAGSVVLRSIYGGEAIPIVGPDSSKRIEQLTDEAMHATMPQHSVVDTFPVLKPLIERVKWLRKEADDWFEAMKGEAEQLYNAALPVDAWDAPTIVHDVNTNMEKYGVSKREAVFMAVSLFMAGQETSHTSLRVFALAMLHHPDVVRAAQAQLDTVCGERAPTFRDRDRLPYVEALVKETLRWRPAVPLSLPHTASEDFEYRGRVVRKGTVLLDNLWSQTRDPSVYSDPESFDPTRFLDESGRLRPVTPGSHLDQLGFGHGRRICPGKDFAINSLFIACAHMLWAFDFQWPVDEHGKTLMCGVDDMMDNALVITPKPFEVVLKPRFEGLEERLRESMKR</sequence>
<dbReference type="GO" id="GO:0016705">
    <property type="term" value="F:oxidoreductase activity, acting on paired donors, with incorporation or reduction of molecular oxygen"/>
    <property type="evidence" value="ECO:0007669"/>
    <property type="project" value="InterPro"/>
</dbReference>
<dbReference type="GO" id="GO:0005506">
    <property type="term" value="F:iron ion binding"/>
    <property type="evidence" value="ECO:0007669"/>
    <property type="project" value="InterPro"/>
</dbReference>
<keyword evidence="13" id="KW-1185">Reference proteome</keyword>
<keyword evidence="7 9" id="KW-0408">Iron</keyword>
<evidence type="ECO:0000256" key="5">
    <source>
        <dbReference type="ARBA" id="ARBA00022723"/>
    </source>
</evidence>
<dbReference type="SUPFAM" id="SSF48264">
    <property type="entry name" value="Cytochrome P450"/>
    <property type="match status" value="1"/>
</dbReference>
<evidence type="ECO:0000256" key="10">
    <source>
        <dbReference type="RuleBase" id="RU000461"/>
    </source>
</evidence>
<comment type="pathway">
    <text evidence="2">Secondary metabolite biosynthesis.</text>
</comment>
<protein>
    <submittedName>
        <fullName evidence="12">Cytochrome P450</fullName>
    </submittedName>
</protein>
<evidence type="ECO:0000256" key="1">
    <source>
        <dbReference type="ARBA" id="ARBA00001971"/>
    </source>
</evidence>
<keyword evidence="8 10" id="KW-0503">Monooxygenase</keyword>
<comment type="similarity">
    <text evidence="3 10">Belongs to the cytochrome P450 family.</text>
</comment>
<feature type="binding site" description="axial binding residue" evidence="9">
    <location>
        <position position="434"/>
    </location>
    <ligand>
        <name>heme</name>
        <dbReference type="ChEBI" id="CHEBI:30413"/>
    </ligand>
    <ligandPart>
        <name>Fe</name>
        <dbReference type="ChEBI" id="CHEBI:18248"/>
    </ligandPart>
</feature>
<evidence type="ECO:0000256" key="6">
    <source>
        <dbReference type="ARBA" id="ARBA00023002"/>
    </source>
</evidence>
<evidence type="ECO:0000256" key="4">
    <source>
        <dbReference type="ARBA" id="ARBA00022617"/>
    </source>
</evidence>
<dbReference type="PROSITE" id="PS00086">
    <property type="entry name" value="CYTOCHROME_P450"/>
    <property type="match status" value="1"/>
</dbReference>
<evidence type="ECO:0000256" key="8">
    <source>
        <dbReference type="ARBA" id="ARBA00023033"/>
    </source>
</evidence>
<feature type="chain" id="PRO_5007891513" evidence="11">
    <location>
        <begin position="24"/>
        <end position="508"/>
    </location>
</feature>
<dbReference type="GO" id="GO:0004497">
    <property type="term" value="F:monooxygenase activity"/>
    <property type="evidence" value="ECO:0007669"/>
    <property type="project" value="UniProtKB-KW"/>
</dbReference>
<feature type="signal peptide" evidence="11">
    <location>
        <begin position="1"/>
        <end position="23"/>
    </location>
</feature>
<accession>A0A167QHA2</accession>
<comment type="cofactor">
    <cofactor evidence="1 9">
        <name>heme</name>
        <dbReference type="ChEBI" id="CHEBI:30413"/>
    </cofactor>
</comment>
<dbReference type="InterPro" id="IPR050364">
    <property type="entry name" value="Cytochrome_P450_fung"/>
</dbReference>
<dbReference type="PRINTS" id="PR00463">
    <property type="entry name" value="EP450I"/>
</dbReference>
<dbReference type="OrthoDB" id="1470350at2759"/>
<dbReference type="Gene3D" id="1.10.630.10">
    <property type="entry name" value="Cytochrome P450"/>
    <property type="match status" value="1"/>
</dbReference>
<evidence type="ECO:0000313" key="13">
    <source>
        <dbReference type="Proteomes" id="UP000076738"/>
    </source>
</evidence>
<keyword evidence="6 10" id="KW-0560">Oxidoreductase</keyword>
<dbReference type="PRINTS" id="PR00385">
    <property type="entry name" value="P450"/>
</dbReference>
<dbReference type="EMBL" id="KV417271">
    <property type="protein sequence ID" value="KZO99759.1"/>
    <property type="molecule type" value="Genomic_DNA"/>
</dbReference>
<gene>
    <name evidence="12" type="ORF">CALVIDRAFT_561086</name>
</gene>
<evidence type="ECO:0000256" key="11">
    <source>
        <dbReference type="SAM" id="SignalP"/>
    </source>
</evidence>
<dbReference type="InterPro" id="IPR017972">
    <property type="entry name" value="Cyt_P450_CS"/>
</dbReference>
<dbReference type="Pfam" id="PF00067">
    <property type="entry name" value="p450"/>
    <property type="match status" value="1"/>
</dbReference>
<dbReference type="AlphaFoldDB" id="A0A167QHA2"/>
<dbReference type="InterPro" id="IPR036396">
    <property type="entry name" value="Cyt_P450_sf"/>
</dbReference>
<keyword evidence="5 9" id="KW-0479">Metal-binding</keyword>
<keyword evidence="4 9" id="KW-0349">Heme</keyword>
<evidence type="ECO:0000256" key="7">
    <source>
        <dbReference type="ARBA" id="ARBA00023004"/>
    </source>
</evidence>
<dbReference type="InterPro" id="IPR002401">
    <property type="entry name" value="Cyt_P450_E_grp-I"/>
</dbReference>
<name>A0A167QHA2_CALVF</name>
<evidence type="ECO:0000256" key="2">
    <source>
        <dbReference type="ARBA" id="ARBA00005179"/>
    </source>
</evidence>
<dbReference type="STRING" id="1330018.A0A167QHA2"/>